<evidence type="ECO:0000313" key="2">
    <source>
        <dbReference type="Proteomes" id="UP001139981"/>
    </source>
</evidence>
<dbReference type="Proteomes" id="UP001139981">
    <property type="component" value="Unassembled WGS sequence"/>
</dbReference>
<gene>
    <name evidence="1" type="ORF">IWW38_000505</name>
</gene>
<reference evidence="1" key="1">
    <citation type="submission" date="2022-07" db="EMBL/GenBank/DDBJ databases">
        <title>Phylogenomic reconstructions and comparative analyses of Kickxellomycotina fungi.</title>
        <authorList>
            <person name="Reynolds N.K."/>
            <person name="Stajich J.E."/>
            <person name="Barry K."/>
            <person name="Grigoriev I.V."/>
            <person name="Crous P."/>
            <person name="Smith M.E."/>
        </authorList>
    </citation>
    <scope>NUCLEOTIDE SEQUENCE</scope>
    <source>
        <strain evidence="1">CBS 190363</strain>
    </source>
</reference>
<proteinExistence type="predicted"/>
<accession>A0ACC1MAU5</accession>
<name>A0ACC1MAU5_9FUNG</name>
<dbReference type="EMBL" id="JANBVB010000005">
    <property type="protein sequence ID" value="KAJ2900452.1"/>
    <property type="molecule type" value="Genomic_DNA"/>
</dbReference>
<keyword evidence="2" id="KW-1185">Reference proteome</keyword>
<comment type="caution">
    <text evidence="1">The sequence shown here is derived from an EMBL/GenBank/DDBJ whole genome shotgun (WGS) entry which is preliminary data.</text>
</comment>
<organism evidence="1 2">
    <name type="scientific">Coemansia aciculifera</name>
    <dbReference type="NCBI Taxonomy" id="417176"/>
    <lineage>
        <taxon>Eukaryota</taxon>
        <taxon>Fungi</taxon>
        <taxon>Fungi incertae sedis</taxon>
        <taxon>Zoopagomycota</taxon>
        <taxon>Kickxellomycotina</taxon>
        <taxon>Kickxellomycetes</taxon>
        <taxon>Kickxellales</taxon>
        <taxon>Kickxellaceae</taxon>
        <taxon>Coemansia</taxon>
    </lineage>
</organism>
<protein>
    <submittedName>
        <fullName evidence="1">Uncharacterized protein</fullName>
    </submittedName>
</protein>
<evidence type="ECO:0000313" key="1">
    <source>
        <dbReference type="EMBL" id="KAJ2900452.1"/>
    </source>
</evidence>
<sequence>MLVNLLTRHAGGASRRYSRHFACLAVRVDYGTLRTSVDDLRGVFERIGGVWDILQEESKSPGRILKSAVVRYYVGEFTPGDTPDAAPQLPLPTPDEITMVKAVAQRAIDQLDGVVLNGKKLGVRKDGIDDPMQLHEWYEDKLAAEEAASRRVAHEMFPTSPFHGHSPKDDDYRQGFLAGFNLGMKDGSKYRS</sequence>